<feature type="domain" description="AB hydrolase-1" evidence="2">
    <location>
        <begin position="34"/>
        <end position="261"/>
    </location>
</feature>
<reference evidence="3 4" key="1">
    <citation type="submission" date="2021-01" db="EMBL/GenBank/DDBJ databases">
        <title>Chryseolinea sp. Jin1 Genome sequencing and assembly.</title>
        <authorList>
            <person name="Kim I."/>
        </authorList>
    </citation>
    <scope>NUCLEOTIDE SEQUENCE [LARGE SCALE GENOMIC DNA]</scope>
    <source>
        <strain evidence="3 4">Jin1</strain>
    </source>
</reference>
<dbReference type="EMBL" id="JAERRB010000001">
    <property type="protein sequence ID" value="MBL0740715.1"/>
    <property type="molecule type" value="Genomic_DNA"/>
</dbReference>
<evidence type="ECO:0000313" key="3">
    <source>
        <dbReference type="EMBL" id="MBL0740715.1"/>
    </source>
</evidence>
<dbReference type="SUPFAM" id="SSF53474">
    <property type="entry name" value="alpha/beta-Hydrolases"/>
    <property type="match status" value="1"/>
</dbReference>
<feature type="signal peptide" evidence="1">
    <location>
        <begin position="1"/>
        <end position="21"/>
    </location>
</feature>
<evidence type="ECO:0000313" key="4">
    <source>
        <dbReference type="Proteomes" id="UP000613030"/>
    </source>
</evidence>
<dbReference type="Gene3D" id="3.40.50.1820">
    <property type="entry name" value="alpha/beta hydrolase"/>
    <property type="match status" value="1"/>
</dbReference>
<dbReference type="Pfam" id="PF12697">
    <property type="entry name" value="Abhydrolase_6"/>
    <property type="match status" value="1"/>
</dbReference>
<dbReference type="Proteomes" id="UP000613030">
    <property type="component" value="Unassembled WGS sequence"/>
</dbReference>
<protein>
    <submittedName>
        <fullName evidence="3">Alpha/beta fold hydrolase</fullName>
    </submittedName>
</protein>
<proteinExistence type="predicted"/>
<comment type="caution">
    <text evidence="3">The sequence shown here is derived from an EMBL/GenBank/DDBJ whole genome shotgun (WGS) entry which is preliminary data.</text>
</comment>
<name>A0ABS1KML7_9BACT</name>
<keyword evidence="4" id="KW-1185">Reference proteome</keyword>
<accession>A0ABS1KML7</accession>
<dbReference type="InterPro" id="IPR052897">
    <property type="entry name" value="Sec-Metab_Biosynth_Hydrolase"/>
</dbReference>
<dbReference type="PANTHER" id="PTHR37017">
    <property type="entry name" value="AB HYDROLASE-1 DOMAIN-CONTAINING PROTEIN-RELATED"/>
    <property type="match status" value="1"/>
</dbReference>
<sequence>MKKILLSFTLLVVFAVLLSCSKDDDPTLVTKTYVIVPGAWSAPYAWANVKANLEKSGNTVVVVQLPGHGSDHTAPQNLSIDVYRDAVVDAINTLSGQVILVGHSMGGVVISEVAEKIPAKIEKLIYVAAFVPVSGQSLLDLALPDTTSVLHGNLRPSGDELTIDVVSEQIINAFIQDGTTSQKDLVLSNYQTEPLIPFTNKVALTTANYGSVPKVYIKTLVDHTITPDLQKRMLAATPQFAATYALNTGHSPFLVKPDSVAILLTNIVK</sequence>
<keyword evidence="1" id="KW-0732">Signal</keyword>
<keyword evidence="3" id="KW-0378">Hydrolase</keyword>
<dbReference type="GO" id="GO:0016787">
    <property type="term" value="F:hydrolase activity"/>
    <property type="evidence" value="ECO:0007669"/>
    <property type="project" value="UniProtKB-KW"/>
</dbReference>
<dbReference type="PANTHER" id="PTHR37017:SF11">
    <property type="entry name" value="ESTERASE_LIPASE_THIOESTERASE DOMAIN-CONTAINING PROTEIN"/>
    <property type="match status" value="1"/>
</dbReference>
<organism evidence="3 4">
    <name type="scientific">Chryseolinea lacunae</name>
    <dbReference type="NCBI Taxonomy" id="2801331"/>
    <lineage>
        <taxon>Bacteria</taxon>
        <taxon>Pseudomonadati</taxon>
        <taxon>Bacteroidota</taxon>
        <taxon>Cytophagia</taxon>
        <taxon>Cytophagales</taxon>
        <taxon>Fulvivirgaceae</taxon>
        <taxon>Chryseolinea</taxon>
    </lineage>
</organism>
<evidence type="ECO:0000256" key="1">
    <source>
        <dbReference type="SAM" id="SignalP"/>
    </source>
</evidence>
<evidence type="ECO:0000259" key="2">
    <source>
        <dbReference type="Pfam" id="PF12697"/>
    </source>
</evidence>
<dbReference type="RefSeq" id="WP_202008037.1">
    <property type="nucleotide sequence ID" value="NZ_JAERRB010000001.1"/>
</dbReference>
<gene>
    <name evidence="3" type="ORF">JI741_05770</name>
</gene>
<dbReference type="PROSITE" id="PS51257">
    <property type="entry name" value="PROKAR_LIPOPROTEIN"/>
    <property type="match status" value="1"/>
</dbReference>
<dbReference type="InterPro" id="IPR000073">
    <property type="entry name" value="AB_hydrolase_1"/>
</dbReference>
<dbReference type="InterPro" id="IPR029058">
    <property type="entry name" value="AB_hydrolase_fold"/>
</dbReference>
<feature type="chain" id="PRO_5047056177" evidence="1">
    <location>
        <begin position="22"/>
        <end position="269"/>
    </location>
</feature>